<gene>
    <name evidence="4" type="ORF">FAES_1318</name>
</gene>
<keyword evidence="5" id="KW-1185">Reference proteome</keyword>
<dbReference type="eggNOG" id="COG1361">
    <property type="taxonomic scope" value="Bacteria"/>
</dbReference>
<name>I0K5C5_9BACT</name>
<dbReference type="GO" id="GO:0008237">
    <property type="term" value="F:metallopeptidase activity"/>
    <property type="evidence" value="ECO:0007669"/>
    <property type="project" value="InterPro"/>
</dbReference>
<dbReference type="InterPro" id="IPR001434">
    <property type="entry name" value="OmcB-like_DUF11"/>
</dbReference>
<organism evidence="4 5">
    <name type="scientific">Fibrella aestuarina BUZ 2</name>
    <dbReference type="NCBI Taxonomy" id="1166018"/>
    <lineage>
        <taxon>Bacteria</taxon>
        <taxon>Pseudomonadati</taxon>
        <taxon>Bacteroidota</taxon>
        <taxon>Cytophagia</taxon>
        <taxon>Cytophagales</taxon>
        <taxon>Spirosomataceae</taxon>
        <taxon>Fibrella</taxon>
    </lineage>
</organism>
<evidence type="ECO:0000313" key="5">
    <source>
        <dbReference type="Proteomes" id="UP000011058"/>
    </source>
</evidence>
<dbReference type="SMART" id="SM00060">
    <property type="entry name" value="FN3"/>
    <property type="match status" value="3"/>
</dbReference>
<dbReference type="InterPro" id="IPR050964">
    <property type="entry name" value="Striated_Muscle_Regulatory"/>
</dbReference>
<dbReference type="InterPro" id="IPR045474">
    <property type="entry name" value="GEVED"/>
</dbReference>
<reference evidence="4 5" key="1">
    <citation type="journal article" date="2012" name="J. Bacteriol.">
        <title>Genome Sequence of Fibrella aestuarina BUZ 2T, a Filamentous Marine Bacterium.</title>
        <authorList>
            <person name="Filippini M."/>
            <person name="Qi W."/>
            <person name="Blom J."/>
            <person name="Goesmann A."/>
            <person name="Smits T.H."/>
            <person name="Bagheri H.C."/>
        </authorList>
    </citation>
    <scope>NUCLEOTIDE SEQUENCE [LARGE SCALE GENOMIC DNA]</scope>
    <source>
        <strain evidence="5">BUZ 2T</strain>
    </source>
</reference>
<dbReference type="Pfam" id="PF00041">
    <property type="entry name" value="fn3"/>
    <property type="match status" value="1"/>
</dbReference>
<dbReference type="Proteomes" id="UP000011058">
    <property type="component" value="Chromosome"/>
</dbReference>
<dbReference type="Gene3D" id="2.60.40.10">
    <property type="entry name" value="Immunoglobulins"/>
    <property type="match status" value="4"/>
</dbReference>
<feature type="domain" description="Fibronectin type-III" evidence="3">
    <location>
        <begin position="316"/>
        <end position="406"/>
    </location>
</feature>
<dbReference type="InterPro" id="IPR036116">
    <property type="entry name" value="FN3_sf"/>
</dbReference>
<dbReference type="RefSeq" id="WP_015330427.1">
    <property type="nucleotide sequence ID" value="NC_020054.1"/>
</dbReference>
<dbReference type="CDD" id="cd00063">
    <property type="entry name" value="FN3"/>
    <property type="match status" value="2"/>
</dbReference>
<dbReference type="OrthoDB" id="6278496at2"/>
<evidence type="ECO:0000256" key="2">
    <source>
        <dbReference type="SAM" id="MobiDB-lite"/>
    </source>
</evidence>
<dbReference type="SUPFAM" id="SSF49265">
    <property type="entry name" value="Fibronectin type III"/>
    <property type="match status" value="2"/>
</dbReference>
<dbReference type="PATRIC" id="fig|1166018.3.peg.3047"/>
<evidence type="ECO:0000259" key="3">
    <source>
        <dbReference type="PROSITE" id="PS50853"/>
    </source>
</evidence>
<proteinExistence type="predicted"/>
<dbReference type="InterPro" id="IPR024079">
    <property type="entry name" value="MetalloPept_cat_dom_sf"/>
</dbReference>
<dbReference type="STRING" id="1166018.FAES_1318"/>
<sequence>MIQRYRFVVYVFFFIAWLPTNAQKKTPLLRCAAPDLTDAQVHRLDREAQLALSLKQASGAFASLTYVPIRPHIFRSLLGLGGIDLPKLNRVLAATNRYYMLNGTGIQFYFAGATPDYIDNDLYNLLFTVGLEDLIIGNRDASNAMNLYMVNGFDDNTLGGYAYFPANVLSSTRAIILNEVDEFDLGNRLLPHEIGHNFNLLHTHQGSTGATPELVTRGAGANCMTAGDLVCDTPADPYGRPGASVVNVNGCPQYNGTATDPQGATYNPSITNLMSYYFPCTHEFTPGQFDRLAAGLALRQSHSAYSLSYPPTAVAAPVNLSAVLAANAKTVSLSWQDMANNEMGFFVERSTNPTNAFVAVGGTGPNQTTFVDASVQSNVTYYYRIRPSNTTTGSLSPVVPVDVPVCRPTYSASCNSTNGLARVMVNGVALSTGSGCAVSGYSTTTAVTTTVGAGQTIPVSASLLNAGTSLFAAVWVDLNRNGVYESTERLASRSTASTSPLALSLTLPVGLASGVLPMRLVTATNVTPGDPCGGYAGGETEDYVLTVGTVVNCPTPTALTATNVASTSALINWSAASGPTGFGVQYRPSGFSNWTVVNVPSAPYALTGLAAGGSYEWQVLSVCGTAGSSPLSPVSSLSTPCAVPTSLTTTAISGNSAQLNWGNMNTSYRLQWRPADNPTWATVPTVTGTTFAMTSLSLTTAYQWQVAAVCPSGVVSAFTNPVSFTTTDRLVYCQPPASSCDDGDGLASFRLGSVNLSSGSGCSAGGYQSFTAVSANLLPGQPYAFTATLLSDSWPEGLAIWVDLNRNGTLEPAERLYASPGTATGSLLGTLTLPAGTASGRYLLRARVSFDNVTADPCGFVEFGETEDYSINVCSPPTATLTGSQTLTSGQAATLTAQLTGSAPWSLTVSSGAAFTSVVASPFTFTVSPAVSTTYTLSRVTNACGVGTVDGVAAVTVVAPPVLMTDLALAMTTNSRIIRTGDTCVLTVVVSNEGPRSASAIWATSLLPPHMVFVGSTQAAVTSSSGAVSIAVGTLQPDESGTFSFSVRVTDPGTYRLAAQLTAASLPDPDSYLNSGTSDGDDDMALVDLRTSEAGDSVYVSPNPNPRPLPVVQGNQPTPPATEADLSLALWASNRVPISGSVLSLSVAVTNRGGLVATNVVVQLTLPAGWSVTNGAGLSVAGPLVTVPIASIAVGQFVRAGIPVLVSGTGEQVVTAVITAATQPDTDSPHTNAYGQGEDDEASLNVRVQ</sequence>
<dbReference type="KEGG" id="fae:FAES_1318"/>
<feature type="domain" description="Fibronectin type-III" evidence="3">
    <location>
        <begin position="555"/>
        <end position="642"/>
    </location>
</feature>
<keyword evidence="1" id="KW-0677">Repeat</keyword>
<feature type="compositionally biased region" description="Polar residues" evidence="2">
    <location>
        <begin position="1222"/>
        <end position="1234"/>
    </location>
</feature>
<dbReference type="Pfam" id="PF05572">
    <property type="entry name" value="Peptidase_M43"/>
    <property type="match status" value="1"/>
</dbReference>
<dbReference type="Gene3D" id="3.40.390.10">
    <property type="entry name" value="Collagenase (Catalytic Domain)"/>
    <property type="match status" value="1"/>
</dbReference>
<dbReference type="PANTHER" id="PTHR13817">
    <property type="entry name" value="TITIN"/>
    <property type="match status" value="1"/>
</dbReference>
<dbReference type="InterPro" id="IPR013783">
    <property type="entry name" value="Ig-like_fold"/>
</dbReference>
<accession>I0K5C5</accession>
<dbReference type="AlphaFoldDB" id="I0K5C5"/>
<dbReference type="PROSITE" id="PS50853">
    <property type="entry name" value="FN3"/>
    <property type="match status" value="3"/>
</dbReference>
<evidence type="ECO:0000313" key="4">
    <source>
        <dbReference type="EMBL" id="CCG99328.1"/>
    </source>
</evidence>
<dbReference type="PANTHER" id="PTHR13817:SF73">
    <property type="entry name" value="FIBRONECTIN TYPE-III DOMAIN-CONTAINING PROTEIN"/>
    <property type="match status" value="1"/>
</dbReference>
<feature type="domain" description="Fibronectin type-III" evidence="3">
    <location>
        <begin position="643"/>
        <end position="729"/>
    </location>
</feature>
<dbReference type="SUPFAM" id="SSF55486">
    <property type="entry name" value="Metalloproteases ('zincins'), catalytic domain"/>
    <property type="match status" value="1"/>
</dbReference>
<dbReference type="InterPro" id="IPR003961">
    <property type="entry name" value="FN3_dom"/>
</dbReference>
<protein>
    <submittedName>
        <fullName evidence="4">Conserved repeat domain protein</fullName>
    </submittedName>
</protein>
<dbReference type="Pfam" id="PF01345">
    <property type="entry name" value="DUF11"/>
    <property type="match status" value="2"/>
</dbReference>
<dbReference type="EMBL" id="HE796683">
    <property type="protein sequence ID" value="CCG99328.1"/>
    <property type="molecule type" value="Genomic_DNA"/>
</dbReference>
<dbReference type="InterPro" id="IPR008754">
    <property type="entry name" value="Peptidase_M43"/>
</dbReference>
<dbReference type="HOGENOM" id="CLU_265897_0_0_10"/>
<evidence type="ECO:0000256" key="1">
    <source>
        <dbReference type="ARBA" id="ARBA00022737"/>
    </source>
</evidence>
<feature type="region of interest" description="Disordered" evidence="2">
    <location>
        <begin position="1222"/>
        <end position="1249"/>
    </location>
</feature>
<dbReference type="Pfam" id="PF20009">
    <property type="entry name" value="GEVED"/>
    <property type="match status" value="2"/>
</dbReference>